<dbReference type="OrthoDB" id="9790390at2"/>
<dbReference type="InterPro" id="IPR005746">
    <property type="entry name" value="Thioredoxin"/>
</dbReference>
<evidence type="ECO:0000256" key="6">
    <source>
        <dbReference type="NCBIfam" id="TIGR01068"/>
    </source>
</evidence>
<organism evidence="11 12">
    <name type="scientific">Paramicrobacterium humi</name>
    <dbReference type="NCBI Taxonomy" id="640635"/>
    <lineage>
        <taxon>Bacteria</taxon>
        <taxon>Bacillati</taxon>
        <taxon>Actinomycetota</taxon>
        <taxon>Actinomycetes</taxon>
        <taxon>Micrococcales</taxon>
        <taxon>Microbacteriaceae</taxon>
        <taxon>Paramicrobacterium</taxon>
    </lineage>
</organism>
<proteinExistence type="inferred from homology"/>
<accession>A0A1H4K4Y0</accession>
<evidence type="ECO:0000256" key="4">
    <source>
        <dbReference type="ARBA" id="ARBA00023157"/>
    </source>
</evidence>
<evidence type="ECO:0000313" key="11">
    <source>
        <dbReference type="EMBL" id="SEB53580.1"/>
    </source>
</evidence>
<sequence length="108" mass="11522">MSTPVAVTDDTFTEEVLNSELPVVLDIWATWCGPCKRVAPILDQLAGEYAGRVVIAKLDADANPATVMDAGVTSIPTMNFYKNGRLVDTLIGAHPKPVIAEKIEGLLA</sequence>
<feature type="disulfide bond" description="Redox-active" evidence="9">
    <location>
        <begin position="32"/>
        <end position="35"/>
    </location>
</feature>
<evidence type="ECO:0000256" key="5">
    <source>
        <dbReference type="ARBA" id="ARBA00023284"/>
    </source>
</evidence>
<gene>
    <name evidence="11" type="ORF">SAMN04489806_1016</name>
</gene>
<dbReference type="NCBIfam" id="TIGR01068">
    <property type="entry name" value="thioredoxin"/>
    <property type="match status" value="1"/>
</dbReference>
<dbReference type="PIRSF" id="PIRSF000077">
    <property type="entry name" value="Thioredoxin"/>
    <property type="match status" value="1"/>
</dbReference>
<reference evidence="11 12" key="1">
    <citation type="submission" date="2016-10" db="EMBL/GenBank/DDBJ databases">
        <authorList>
            <person name="de Groot N.N."/>
        </authorList>
    </citation>
    <scope>NUCLEOTIDE SEQUENCE [LARGE SCALE GENOMIC DNA]</scope>
    <source>
        <strain evidence="11 12">DSM 21799</strain>
    </source>
</reference>
<feature type="domain" description="Thioredoxin" evidence="10">
    <location>
        <begin position="3"/>
        <end position="108"/>
    </location>
</feature>
<keyword evidence="4 9" id="KW-1015">Disulfide bond</keyword>
<feature type="site" description="Contributes to redox potential value" evidence="8">
    <location>
        <position position="33"/>
    </location>
</feature>
<evidence type="ECO:0000256" key="7">
    <source>
        <dbReference type="PIRNR" id="PIRNR000077"/>
    </source>
</evidence>
<evidence type="ECO:0000256" key="3">
    <source>
        <dbReference type="ARBA" id="ARBA00022982"/>
    </source>
</evidence>
<keyword evidence="3" id="KW-0249">Electron transport</keyword>
<dbReference type="PROSITE" id="PS00194">
    <property type="entry name" value="THIOREDOXIN_1"/>
    <property type="match status" value="1"/>
</dbReference>
<dbReference type="Proteomes" id="UP000199183">
    <property type="component" value="Unassembled WGS sequence"/>
</dbReference>
<dbReference type="PANTHER" id="PTHR45663">
    <property type="entry name" value="GEO12009P1"/>
    <property type="match status" value="1"/>
</dbReference>
<dbReference type="Gene3D" id="3.40.30.10">
    <property type="entry name" value="Glutaredoxin"/>
    <property type="match status" value="1"/>
</dbReference>
<dbReference type="PROSITE" id="PS51352">
    <property type="entry name" value="THIOREDOXIN_2"/>
    <property type="match status" value="1"/>
</dbReference>
<evidence type="ECO:0000256" key="2">
    <source>
        <dbReference type="ARBA" id="ARBA00022448"/>
    </source>
</evidence>
<name>A0A1H4K4Y0_9MICO</name>
<dbReference type="InterPro" id="IPR017937">
    <property type="entry name" value="Thioredoxin_CS"/>
</dbReference>
<dbReference type="GO" id="GO:0045454">
    <property type="term" value="P:cell redox homeostasis"/>
    <property type="evidence" value="ECO:0007669"/>
    <property type="project" value="TreeGrafter"/>
</dbReference>
<keyword evidence="12" id="KW-1185">Reference proteome</keyword>
<keyword evidence="2" id="KW-0813">Transport</keyword>
<feature type="site" description="Contributes to redox potential value" evidence="8">
    <location>
        <position position="34"/>
    </location>
</feature>
<dbReference type="PANTHER" id="PTHR45663:SF11">
    <property type="entry name" value="GEO12009P1"/>
    <property type="match status" value="1"/>
</dbReference>
<dbReference type="GO" id="GO:0005829">
    <property type="term" value="C:cytosol"/>
    <property type="evidence" value="ECO:0007669"/>
    <property type="project" value="TreeGrafter"/>
</dbReference>
<evidence type="ECO:0000256" key="9">
    <source>
        <dbReference type="PIRSR" id="PIRSR000077-4"/>
    </source>
</evidence>
<dbReference type="SUPFAM" id="SSF52833">
    <property type="entry name" value="Thioredoxin-like"/>
    <property type="match status" value="1"/>
</dbReference>
<dbReference type="EMBL" id="FNRY01000001">
    <property type="protein sequence ID" value="SEB53580.1"/>
    <property type="molecule type" value="Genomic_DNA"/>
</dbReference>
<feature type="site" description="Deprotonates C-terminal active site Cys" evidence="8">
    <location>
        <position position="26"/>
    </location>
</feature>
<dbReference type="STRING" id="640635.SAMN04489806_1016"/>
<feature type="active site" description="Nucleophile" evidence="8">
    <location>
        <position position="32"/>
    </location>
</feature>
<evidence type="ECO:0000256" key="8">
    <source>
        <dbReference type="PIRSR" id="PIRSR000077-1"/>
    </source>
</evidence>
<dbReference type="CDD" id="cd02947">
    <property type="entry name" value="TRX_family"/>
    <property type="match status" value="1"/>
</dbReference>
<dbReference type="AlphaFoldDB" id="A0A1H4K4Y0"/>
<dbReference type="InterPro" id="IPR013766">
    <property type="entry name" value="Thioredoxin_domain"/>
</dbReference>
<dbReference type="InterPro" id="IPR036249">
    <property type="entry name" value="Thioredoxin-like_sf"/>
</dbReference>
<comment type="similarity">
    <text evidence="1 7">Belongs to the thioredoxin family.</text>
</comment>
<evidence type="ECO:0000259" key="10">
    <source>
        <dbReference type="PROSITE" id="PS51352"/>
    </source>
</evidence>
<dbReference type="GO" id="GO:0015035">
    <property type="term" value="F:protein-disulfide reductase activity"/>
    <property type="evidence" value="ECO:0007669"/>
    <property type="project" value="UniProtKB-UniRule"/>
</dbReference>
<feature type="active site" description="Nucleophile" evidence="8">
    <location>
        <position position="35"/>
    </location>
</feature>
<dbReference type="FunFam" id="3.40.30.10:FF:000001">
    <property type="entry name" value="Thioredoxin"/>
    <property type="match status" value="1"/>
</dbReference>
<keyword evidence="5 9" id="KW-0676">Redox-active center</keyword>
<dbReference type="PRINTS" id="PR00421">
    <property type="entry name" value="THIOREDOXIN"/>
</dbReference>
<dbReference type="RefSeq" id="WP_091180780.1">
    <property type="nucleotide sequence ID" value="NZ_FNRY01000001.1"/>
</dbReference>
<dbReference type="Pfam" id="PF00085">
    <property type="entry name" value="Thioredoxin"/>
    <property type="match status" value="1"/>
</dbReference>
<evidence type="ECO:0000256" key="1">
    <source>
        <dbReference type="ARBA" id="ARBA00008987"/>
    </source>
</evidence>
<evidence type="ECO:0000313" key="12">
    <source>
        <dbReference type="Proteomes" id="UP000199183"/>
    </source>
</evidence>
<protein>
    <recommendedName>
        <fullName evidence="6 7">Thioredoxin</fullName>
    </recommendedName>
</protein>